<proteinExistence type="predicted"/>
<organism evidence="1 2">
    <name type="scientific">Ameca splendens</name>
    <dbReference type="NCBI Taxonomy" id="208324"/>
    <lineage>
        <taxon>Eukaryota</taxon>
        <taxon>Metazoa</taxon>
        <taxon>Chordata</taxon>
        <taxon>Craniata</taxon>
        <taxon>Vertebrata</taxon>
        <taxon>Euteleostomi</taxon>
        <taxon>Actinopterygii</taxon>
        <taxon>Neopterygii</taxon>
        <taxon>Teleostei</taxon>
        <taxon>Neoteleostei</taxon>
        <taxon>Acanthomorphata</taxon>
        <taxon>Ovalentaria</taxon>
        <taxon>Atherinomorphae</taxon>
        <taxon>Cyprinodontiformes</taxon>
        <taxon>Goodeidae</taxon>
        <taxon>Ameca</taxon>
    </lineage>
</organism>
<keyword evidence="2" id="KW-1185">Reference proteome</keyword>
<sequence length="100" mass="11494">MSTQLTTFEANVFLNVMDKESSKDKSNGKRKINILPENLVYQVCLLFLLRLVKLSKYLYLVLKSMQNDNYHVSFNYDVVSNELLLSNSWAAEGKGSKKIL</sequence>
<accession>A0ABV1ACN8</accession>
<dbReference type="EMBL" id="JAHRIP010088580">
    <property type="protein sequence ID" value="MEQ2316333.1"/>
    <property type="molecule type" value="Genomic_DNA"/>
</dbReference>
<comment type="caution">
    <text evidence="1">The sequence shown here is derived from an EMBL/GenBank/DDBJ whole genome shotgun (WGS) entry which is preliminary data.</text>
</comment>
<dbReference type="Proteomes" id="UP001469553">
    <property type="component" value="Unassembled WGS sequence"/>
</dbReference>
<gene>
    <name evidence="1" type="ORF">AMECASPLE_031553</name>
</gene>
<reference evidence="1 2" key="1">
    <citation type="submission" date="2021-06" db="EMBL/GenBank/DDBJ databases">
        <authorList>
            <person name="Palmer J.M."/>
        </authorList>
    </citation>
    <scope>NUCLEOTIDE SEQUENCE [LARGE SCALE GENOMIC DNA]</scope>
    <source>
        <strain evidence="1 2">AS_MEX2019</strain>
        <tissue evidence="1">Muscle</tissue>
    </source>
</reference>
<protein>
    <submittedName>
        <fullName evidence="1">Uncharacterized protein</fullName>
    </submittedName>
</protein>
<name>A0ABV1ACN8_9TELE</name>
<evidence type="ECO:0000313" key="1">
    <source>
        <dbReference type="EMBL" id="MEQ2316333.1"/>
    </source>
</evidence>
<evidence type="ECO:0000313" key="2">
    <source>
        <dbReference type="Proteomes" id="UP001469553"/>
    </source>
</evidence>